<dbReference type="InterPro" id="IPR036890">
    <property type="entry name" value="HATPase_C_sf"/>
</dbReference>
<dbReference type="GO" id="GO:0009190">
    <property type="term" value="P:cyclic nucleotide biosynthetic process"/>
    <property type="evidence" value="ECO:0007669"/>
    <property type="project" value="InterPro"/>
</dbReference>
<feature type="domain" description="Histidine kinase" evidence="10">
    <location>
        <begin position="456"/>
        <end position="674"/>
    </location>
</feature>
<feature type="repeat" description="TPR" evidence="7">
    <location>
        <begin position="121"/>
        <end position="154"/>
    </location>
</feature>
<dbReference type="AlphaFoldDB" id="A0A562YCA8"/>
<dbReference type="PROSITE" id="PS50110">
    <property type="entry name" value="RESPONSE_REGULATORY"/>
    <property type="match status" value="1"/>
</dbReference>
<feature type="modified residue" description="4-aspartylphosphate" evidence="6">
    <location>
        <position position="765"/>
    </location>
</feature>
<dbReference type="InterPro" id="IPR004358">
    <property type="entry name" value="Sig_transdc_His_kin-like_C"/>
</dbReference>
<dbReference type="Pfam" id="PF13424">
    <property type="entry name" value="TPR_12"/>
    <property type="match status" value="2"/>
</dbReference>
<feature type="region of interest" description="Disordered" evidence="8">
    <location>
        <begin position="669"/>
        <end position="691"/>
    </location>
</feature>
<dbReference type="GO" id="GO:0005886">
    <property type="term" value="C:plasma membrane"/>
    <property type="evidence" value="ECO:0007669"/>
    <property type="project" value="TreeGrafter"/>
</dbReference>
<evidence type="ECO:0000256" key="8">
    <source>
        <dbReference type="SAM" id="MobiDB-lite"/>
    </source>
</evidence>
<dbReference type="InterPro" id="IPR036097">
    <property type="entry name" value="HisK_dim/P_sf"/>
</dbReference>
<dbReference type="CDD" id="cd17574">
    <property type="entry name" value="REC_OmpR"/>
    <property type="match status" value="1"/>
</dbReference>
<name>A0A562YCA8_9FLAO</name>
<dbReference type="PRINTS" id="PR00344">
    <property type="entry name" value="BCTRLSENSOR"/>
</dbReference>
<dbReference type="Gene3D" id="3.40.50.2300">
    <property type="match status" value="1"/>
</dbReference>
<sequence length="1125" mass="128151">MKYKLCILFYLVFVNFLISQTEKIDSLKFIFEDQKQTDSIRFEAGLDAFMILFRKNIDTARVFGNKVLKFSEEKNNTNWRATSLRFIGNTYAAKGQFTESLKFFFASHELLTELSDEKGMATTYNNIGITYYELGDFTKALDYLLQGYKLSESLNDTLNLSRVTNNLGNVYIRQKNQEKALEYYNLSLKLKEKSGNKYSISHAYNNVGLVYTNLKNFDLALENLLISAELSNEVNDQRSLSRAYGNIGQLYNIHGRFTEGLEYLNKAIKIKEQIGDNEGLVSNYLYRGGGNHFYTSKYYLAKSDCEKSLELARNMNVLIAEKEACECLSKVWEKLGNYNKSLQYYKQSITAKDSLFNNEKTKEITRQEMQYQFDKQKLADSIAFNKQQAKQELQFAQDLSKQRNKINLLIFGTIGLLVIGWVYWQSRQKSIKLKNERNIVNKLKQVDQLKDEFLANTSHELRTPLNGIIGLSESLKDGVAGQLSQKAIENLDMIVNSGKRLSYLVNDILDFSKLKNKDITLSLQSVDLYSVVCMALKISEVFVKDKPVRLVNSIPKDIPLVWADENRLQQILYNIIGNAIKFTERGKIEISSKVDGEFIKTYVVDTGIGIPEDKFEAIFKSFEQVDGSTEREYGGTGLGLTVTKQLVELHGGEIEVNSKVREGSTFSFTIPRSPDKRSDHSFSEQTDESLQVQSLANHNSKESILEIPQLKNHTNILIVDDEPINRRVLENHLSVAGYNVHEVGSGKEALELLDEGYKFDLVLLDIMMPNMSGYEVCEIIRRRYLTSELPIILLTAKNRVSDLVIGFNAGANDYLTKPFSKNELLSRIKTHLSLYGIHKATSKFVPYEFLRSVGREAITDVVLGDYIEKEITVLFTDVRDYTSLAESMTPEQNFKFVNAYVGRMGPLIQNNNGFVNQYLGDGIMALFPEQAQDALMACIDMQKVIQQYNERRQKEGYDIIHVGMGLHTGKLVMGIIGDPNRNDTAIIADTVNTASRMEGVTKHYGANIILSEASIDTIINKEDFNFRFLGKVMVKGKQHAMGIYECFDGDSVKQIELKLKTLKDFDKGLKHFLNKEFPKASALFDKVINKNPKDDVAYYFMTKSAEYTISGVPEDWEVINKMDKK</sequence>
<dbReference type="Gene3D" id="1.10.287.130">
    <property type="match status" value="1"/>
</dbReference>
<evidence type="ECO:0000256" key="1">
    <source>
        <dbReference type="ARBA" id="ARBA00000085"/>
    </source>
</evidence>
<keyword evidence="14" id="KW-1185">Reference proteome</keyword>
<dbReference type="Pfam" id="PF00211">
    <property type="entry name" value="Guanylate_cyc"/>
    <property type="match status" value="1"/>
</dbReference>
<evidence type="ECO:0000259" key="12">
    <source>
        <dbReference type="PROSITE" id="PS50125"/>
    </source>
</evidence>
<evidence type="ECO:0000259" key="10">
    <source>
        <dbReference type="PROSITE" id="PS50109"/>
    </source>
</evidence>
<dbReference type="EC" id="2.7.13.3" evidence="2"/>
<dbReference type="Pfam" id="PF02518">
    <property type="entry name" value="HATPase_c"/>
    <property type="match status" value="1"/>
</dbReference>
<dbReference type="Gene3D" id="1.25.40.10">
    <property type="entry name" value="Tetratricopeptide repeat domain"/>
    <property type="match status" value="2"/>
</dbReference>
<feature type="transmembrane region" description="Helical" evidence="9">
    <location>
        <begin position="406"/>
        <end position="424"/>
    </location>
</feature>
<dbReference type="InterPro" id="IPR005467">
    <property type="entry name" value="His_kinase_dom"/>
</dbReference>
<dbReference type="SUPFAM" id="SSF55874">
    <property type="entry name" value="ATPase domain of HSP90 chaperone/DNA topoisomerase II/histidine kinase"/>
    <property type="match status" value="1"/>
</dbReference>
<evidence type="ECO:0000256" key="7">
    <source>
        <dbReference type="PROSITE-ProRule" id="PRU00339"/>
    </source>
</evidence>
<dbReference type="InterPro" id="IPR001054">
    <property type="entry name" value="A/G_cyclase"/>
</dbReference>
<comment type="caution">
    <text evidence="13">The sequence shown here is derived from an EMBL/GenBank/DDBJ whole genome shotgun (WGS) entry which is preliminary data.</text>
</comment>
<dbReference type="PROSITE" id="PS50125">
    <property type="entry name" value="GUANYLATE_CYCLASE_2"/>
    <property type="match status" value="1"/>
</dbReference>
<keyword evidence="4" id="KW-0808">Transferase</keyword>
<dbReference type="Proteomes" id="UP000295814">
    <property type="component" value="Unassembled WGS sequence"/>
</dbReference>
<dbReference type="InterPro" id="IPR011990">
    <property type="entry name" value="TPR-like_helical_dom_sf"/>
</dbReference>
<accession>A0A562YCA8</accession>
<keyword evidence="7" id="KW-0802">TPR repeat</keyword>
<dbReference type="InterPro" id="IPR011006">
    <property type="entry name" value="CheY-like_superfamily"/>
</dbReference>
<keyword evidence="3 6" id="KW-0597">Phosphoprotein</keyword>
<evidence type="ECO:0000256" key="9">
    <source>
        <dbReference type="SAM" id="Phobius"/>
    </source>
</evidence>
<protein>
    <recommendedName>
        <fullName evidence="2">histidine kinase</fullName>
        <ecNumber evidence="2">2.7.13.3</ecNumber>
    </recommendedName>
</protein>
<dbReference type="InterPro" id="IPR029787">
    <property type="entry name" value="Nucleotide_cyclase"/>
</dbReference>
<dbReference type="Pfam" id="PF00512">
    <property type="entry name" value="HisKA"/>
    <property type="match status" value="1"/>
</dbReference>
<dbReference type="FunFam" id="3.30.565.10:FF:000010">
    <property type="entry name" value="Sensor histidine kinase RcsC"/>
    <property type="match status" value="1"/>
</dbReference>
<dbReference type="CDD" id="cd07302">
    <property type="entry name" value="CHD"/>
    <property type="match status" value="1"/>
</dbReference>
<feature type="domain" description="Response regulatory" evidence="11">
    <location>
        <begin position="715"/>
        <end position="832"/>
    </location>
</feature>
<dbReference type="SMART" id="SM00388">
    <property type="entry name" value="HisKA"/>
    <property type="match status" value="1"/>
</dbReference>
<organism evidence="13 14">
    <name type="scientific">Seonamhaeicola sediminis</name>
    <dbReference type="NCBI Taxonomy" id="2528206"/>
    <lineage>
        <taxon>Bacteria</taxon>
        <taxon>Pseudomonadati</taxon>
        <taxon>Bacteroidota</taxon>
        <taxon>Flavobacteriia</taxon>
        <taxon>Flavobacteriales</taxon>
        <taxon>Flavobacteriaceae</taxon>
    </lineage>
</organism>
<keyword evidence="9" id="KW-0812">Transmembrane</keyword>
<dbReference type="GO" id="GO:0000155">
    <property type="term" value="F:phosphorelay sensor kinase activity"/>
    <property type="evidence" value="ECO:0007669"/>
    <property type="project" value="InterPro"/>
</dbReference>
<dbReference type="SMART" id="SM00044">
    <property type="entry name" value="CYCc"/>
    <property type="match status" value="1"/>
</dbReference>
<dbReference type="InterPro" id="IPR001789">
    <property type="entry name" value="Sig_transdc_resp-reg_receiver"/>
</dbReference>
<proteinExistence type="predicted"/>
<dbReference type="PROSITE" id="PS50109">
    <property type="entry name" value="HIS_KIN"/>
    <property type="match status" value="1"/>
</dbReference>
<dbReference type="SUPFAM" id="SSF55073">
    <property type="entry name" value="Nucleotide cyclase"/>
    <property type="match status" value="1"/>
</dbReference>
<dbReference type="InterPro" id="IPR003661">
    <property type="entry name" value="HisK_dim/P_dom"/>
</dbReference>
<dbReference type="SUPFAM" id="SSF52172">
    <property type="entry name" value="CheY-like"/>
    <property type="match status" value="1"/>
</dbReference>
<dbReference type="SMART" id="SM00028">
    <property type="entry name" value="TPR"/>
    <property type="match status" value="8"/>
</dbReference>
<gene>
    <name evidence="13" type="ORF">E1J38_012555</name>
</gene>
<feature type="repeat" description="TPR" evidence="7">
    <location>
        <begin position="161"/>
        <end position="194"/>
    </location>
</feature>
<dbReference type="SMART" id="SM00448">
    <property type="entry name" value="REC"/>
    <property type="match status" value="1"/>
</dbReference>
<keyword evidence="9" id="KW-1133">Transmembrane helix</keyword>
<dbReference type="PANTHER" id="PTHR43047:SF72">
    <property type="entry name" value="OSMOSENSING HISTIDINE PROTEIN KINASE SLN1"/>
    <property type="match status" value="1"/>
</dbReference>
<keyword evidence="5" id="KW-0418">Kinase</keyword>
<dbReference type="OrthoDB" id="1522078at2"/>
<feature type="domain" description="Guanylate cyclase" evidence="12">
    <location>
        <begin position="872"/>
        <end position="998"/>
    </location>
</feature>
<evidence type="ECO:0000259" key="11">
    <source>
        <dbReference type="PROSITE" id="PS50110"/>
    </source>
</evidence>
<dbReference type="SUPFAM" id="SSF48452">
    <property type="entry name" value="TPR-like"/>
    <property type="match status" value="2"/>
</dbReference>
<evidence type="ECO:0000313" key="13">
    <source>
        <dbReference type="EMBL" id="TWO31725.1"/>
    </source>
</evidence>
<feature type="repeat" description="TPR" evidence="7">
    <location>
        <begin position="241"/>
        <end position="274"/>
    </location>
</feature>
<dbReference type="Gene3D" id="3.30.565.10">
    <property type="entry name" value="Histidine kinase-like ATPase, C-terminal domain"/>
    <property type="match status" value="1"/>
</dbReference>
<dbReference type="Pfam" id="PF00072">
    <property type="entry name" value="Response_reg"/>
    <property type="match status" value="1"/>
</dbReference>
<dbReference type="SMART" id="SM00387">
    <property type="entry name" value="HATPase_c"/>
    <property type="match status" value="1"/>
</dbReference>
<dbReference type="InterPro" id="IPR003594">
    <property type="entry name" value="HATPase_dom"/>
</dbReference>
<comment type="catalytic activity">
    <reaction evidence="1">
        <text>ATP + protein L-histidine = ADP + protein N-phospho-L-histidine.</text>
        <dbReference type="EC" id="2.7.13.3"/>
    </reaction>
</comment>
<dbReference type="CDD" id="cd00082">
    <property type="entry name" value="HisKA"/>
    <property type="match status" value="1"/>
</dbReference>
<evidence type="ECO:0000256" key="3">
    <source>
        <dbReference type="ARBA" id="ARBA00022553"/>
    </source>
</evidence>
<keyword evidence="9" id="KW-0472">Membrane</keyword>
<reference evidence="13 14" key="1">
    <citation type="submission" date="2019-07" db="EMBL/GenBank/DDBJ databases">
        <title>Seonamhaeicola sp. W255 draft genome.</title>
        <authorList>
            <person name="Zhang X.-Y."/>
            <person name="Zhang R."/>
            <person name="Zhong Y.-L."/>
            <person name="Du Z.-J."/>
        </authorList>
    </citation>
    <scope>NUCLEOTIDE SEQUENCE [LARGE SCALE GENOMIC DNA]</scope>
    <source>
        <strain evidence="13 14">W255</strain>
    </source>
</reference>
<dbReference type="GO" id="GO:0009927">
    <property type="term" value="F:histidine phosphotransfer kinase activity"/>
    <property type="evidence" value="ECO:0007669"/>
    <property type="project" value="TreeGrafter"/>
</dbReference>
<dbReference type="CDD" id="cd16922">
    <property type="entry name" value="HATPase_EvgS-ArcB-TorS-like"/>
    <property type="match status" value="1"/>
</dbReference>
<dbReference type="SUPFAM" id="SSF47384">
    <property type="entry name" value="Homodimeric domain of signal transducing histidine kinase"/>
    <property type="match status" value="1"/>
</dbReference>
<evidence type="ECO:0000256" key="5">
    <source>
        <dbReference type="ARBA" id="ARBA00022777"/>
    </source>
</evidence>
<feature type="compositionally biased region" description="Basic and acidic residues" evidence="8">
    <location>
        <begin position="673"/>
        <end position="682"/>
    </location>
</feature>
<dbReference type="PROSITE" id="PS50005">
    <property type="entry name" value="TPR"/>
    <property type="match status" value="3"/>
</dbReference>
<dbReference type="PANTHER" id="PTHR43047">
    <property type="entry name" value="TWO-COMPONENT HISTIDINE PROTEIN KINASE"/>
    <property type="match status" value="1"/>
</dbReference>
<evidence type="ECO:0000256" key="6">
    <source>
        <dbReference type="PROSITE-ProRule" id="PRU00169"/>
    </source>
</evidence>
<dbReference type="InterPro" id="IPR019734">
    <property type="entry name" value="TPR_rpt"/>
</dbReference>
<dbReference type="Gene3D" id="3.30.70.1230">
    <property type="entry name" value="Nucleotide cyclase"/>
    <property type="match status" value="1"/>
</dbReference>
<evidence type="ECO:0000256" key="2">
    <source>
        <dbReference type="ARBA" id="ARBA00012438"/>
    </source>
</evidence>
<evidence type="ECO:0000313" key="14">
    <source>
        <dbReference type="Proteomes" id="UP000295814"/>
    </source>
</evidence>
<dbReference type="EMBL" id="SMZJ02000008">
    <property type="protein sequence ID" value="TWO31725.1"/>
    <property type="molecule type" value="Genomic_DNA"/>
</dbReference>
<evidence type="ECO:0000256" key="4">
    <source>
        <dbReference type="ARBA" id="ARBA00022679"/>
    </source>
</evidence>
<dbReference type="GO" id="GO:0004016">
    <property type="term" value="F:adenylate cyclase activity"/>
    <property type="evidence" value="ECO:0007669"/>
    <property type="project" value="UniProtKB-ARBA"/>
</dbReference>